<reference evidence="2" key="1">
    <citation type="journal article" date="2012" name="Nature">
        <title>The tomato genome sequence provides insights into fleshy fruit evolution.</title>
        <authorList>
            <consortium name="Tomato Genome Consortium"/>
        </authorList>
    </citation>
    <scope>NUCLEOTIDE SEQUENCE [LARGE SCALE GENOMIC DNA]</scope>
    <source>
        <strain evidence="2">cv. Heinz 1706</strain>
    </source>
</reference>
<dbReference type="Gramene" id="Solyc10g050997.1.1">
    <property type="protein sequence ID" value="Solyc10g050997.1.1"/>
    <property type="gene ID" value="Solyc10g050997.1"/>
</dbReference>
<evidence type="ECO:0000313" key="3">
    <source>
        <dbReference type="Proteomes" id="UP000004994"/>
    </source>
</evidence>
<dbReference type="InterPro" id="IPR034554">
    <property type="entry name" value="TOM6_plants"/>
</dbReference>
<accession>A0A3Q7IHE8</accession>
<keyword evidence="1" id="KW-0472">Membrane</keyword>
<dbReference type="PANTHER" id="PTHR35999:SF1">
    <property type="entry name" value="MITOCHONDRIAL IMPORT RECEPTOR SUBUNIT TOM6 HOMOLOG"/>
    <property type="match status" value="1"/>
</dbReference>
<organism evidence="2">
    <name type="scientific">Solanum lycopersicum</name>
    <name type="common">Tomato</name>
    <name type="synonym">Lycopersicon esculentum</name>
    <dbReference type="NCBI Taxonomy" id="4081"/>
    <lineage>
        <taxon>Eukaryota</taxon>
        <taxon>Viridiplantae</taxon>
        <taxon>Streptophyta</taxon>
        <taxon>Embryophyta</taxon>
        <taxon>Tracheophyta</taxon>
        <taxon>Spermatophyta</taxon>
        <taxon>Magnoliopsida</taxon>
        <taxon>eudicotyledons</taxon>
        <taxon>Gunneridae</taxon>
        <taxon>Pentapetalae</taxon>
        <taxon>asterids</taxon>
        <taxon>lamiids</taxon>
        <taxon>Solanales</taxon>
        <taxon>Solanaceae</taxon>
        <taxon>Solanoideae</taxon>
        <taxon>Solaneae</taxon>
        <taxon>Solanum</taxon>
        <taxon>Solanum subgen. Lycopersicon</taxon>
    </lineage>
</organism>
<protein>
    <submittedName>
        <fullName evidence="2">Uncharacterized protein</fullName>
    </submittedName>
</protein>
<sequence>MKREIRRRTMPPKLGKPEKADALKQLGTHVALFGVWVAVIRITPYILHYFSDQKEEPLGKPERANALKQLGTHVALFGVWVAVIRITPYILCYFSDQKEEHVLKL</sequence>
<dbReference type="STRING" id="4081.A0A3Q7IHE8"/>
<keyword evidence="1" id="KW-1133">Transmembrane helix</keyword>
<dbReference type="Proteomes" id="UP000004994">
    <property type="component" value="Chromosome 10"/>
</dbReference>
<dbReference type="AlphaFoldDB" id="A0A3Q7IHE8"/>
<keyword evidence="3" id="KW-1185">Reference proteome</keyword>
<dbReference type="InParanoid" id="A0A3Q7IHE8"/>
<evidence type="ECO:0000313" key="2">
    <source>
        <dbReference type="EnsemblPlants" id="Solyc10g050997.1.1"/>
    </source>
</evidence>
<reference evidence="2" key="2">
    <citation type="submission" date="2019-01" db="UniProtKB">
        <authorList>
            <consortium name="EnsemblPlants"/>
        </authorList>
    </citation>
    <scope>IDENTIFICATION</scope>
    <source>
        <strain evidence="2">cv. Heinz 1706</strain>
    </source>
</reference>
<dbReference type="EnsemblPlants" id="Solyc10g050997.1.1">
    <property type="protein sequence ID" value="Solyc10g050997.1.1"/>
    <property type="gene ID" value="Solyc10g050997.1"/>
</dbReference>
<evidence type="ECO:0000256" key="1">
    <source>
        <dbReference type="SAM" id="Phobius"/>
    </source>
</evidence>
<proteinExistence type="predicted"/>
<feature type="transmembrane region" description="Helical" evidence="1">
    <location>
        <begin position="26"/>
        <end position="50"/>
    </location>
</feature>
<name>A0A3Q7IHE8_SOLLC</name>
<feature type="transmembrane region" description="Helical" evidence="1">
    <location>
        <begin position="70"/>
        <end position="94"/>
    </location>
</feature>
<keyword evidence="1" id="KW-0812">Transmembrane</keyword>
<dbReference type="PANTHER" id="PTHR35999">
    <property type="entry name" value="MITOCHONDRIAL IMPORT RECEPTOR SUBUNIT TOM6 HOMOLOG"/>
    <property type="match status" value="1"/>
</dbReference>
<dbReference type="GO" id="GO:0005742">
    <property type="term" value="C:mitochondrial outer membrane translocase complex"/>
    <property type="evidence" value="ECO:0007669"/>
    <property type="project" value="InterPro"/>
</dbReference>